<feature type="compositionally biased region" description="Polar residues" evidence="1">
    <location>
        <begin position="20"/>
        <end position="41"/>
    </location>
</feature>
<organism evidence="2 3">
    <name type="scientific">Engystomops pustulosus</name>
    <name type="common">Tungara frog</name>
    <name type="synonym">Physalaemus pustulosus</name>
    <dbReference type="NCBI Taxonomy" id="76066"/>
    <lineage>
        <taxon>Eukaryota</taxon>
        <taxon>Metazoa</taxon>
        <taxon>Chordata</taxon>
        <taxon>Craniata</taxon>
        <taxon>Vertebrata</taxon>
        <taxon>Euteleostomi</taxon>
        <taxon>Amphibia</taxon>
        <taxon>Batrachia</taxon>
        <taxon>Anura</taxon>
        <taxon>Neobatrachia</taxon>
        <taxon>Hyloidea</taxon>
        <taxon>Leptodactylidae</taxon>
        <taxon>Leiuperinae</taxon>
        <taxon>Engystomops</taxon>
    </lineage>
</organism>
<accession>A0AAV6ZFU8</accession>
<dbReference type="AlphaFoldDB" id="A0AAV6ZFU8"/>
<proteinExistence type="predicted"/>
<name>A0AAV6ZFU8_ENGPU</name>
<dbReference type="EMBL" id="WNYA01001157">
    <property type="protein sequence ID" value="KAG8546275.1"/>
    <property type="molecule type" value="Genomic_DNA"/>
</dbReference>
<comment type="caution">
    <text evidence="2">The sequence shown here is derived from an EMBL/GenBank/DDBJ whole genome shotgun (WGS) entry which is preliminary data.</text>
</comment>
<reference evidence="2" key="1">
    <citation type="thesis" date="2020" institute="ProQuest LLC" country="789 East Eisenhower Parkway, Ann Arbor, MI, USA">
        <title>Comparative Genomics and Chromosome Evolution.</title>
        <authorList>
            <person name="Mudd A.B."/>
        </authorList>
    </citation>
    <scope>NUCLEOTIDE SEQUENCE</scope>
    <source>
        <strain evidence="2">237g6f4</strain>
        <tissue evidence="2">Blood</tissue>
    </source>
</reference>
<keyword evidence="3" id="KW-1185">Reference proteome</keyword>
<protein>
    <submittedName>
        <fullName evidence="2">Uncharacterized protein</fullName>
    </submittedName>
</protein>
<evidence type="ECO:0000313" key="2">
    <source>
        <dbReference type="EMBL" id="KAG8546275.1"/>
    </source>
</evidence>
<sequence>MVGVILDDANGKNTARCRAGSTSPARRTTGYSCDSTDSGCG</sequence>
<evidence type="ECO:0000256" key="1">
    <source>
        <dbReference type="SAM" id="MobiDB-lite"/>
    </source>
</evidence>
<evidence type="ECO:0000313" key="3">
    <source>
        <dbReference type="Proteomes" id="UP000824782"/>
    </source>
</evidence>
<gene>
    <name evidence="2" type="ORF">GDO81_019333</name>
</gene>
<dbReference type="Proteomes" id="UP000824782">
    <property type="component" value="Unassembled WGS sequence"/>
</dbReference>
<feature type="region of interest" description="Disordered" evidence="1">
    <location>
        <begin position="1"/>
        <end position="41"/>
    </location>
</feature>